<dbReference type="EMBL" id="JWZX01002381">
    <property type="protein sequence ID" value="KOO29661.1"/>
    <property type="molecule type" value="Genomic_DNA"/>
</dbReference>
<reference evidence="4" key="1">
    <citation type="journal article" date="2015" name="PLoS Genet.">
        <title>Genome Sequence and Transcriptome Analyses of Chrysochromulina tobin: Metabolic Tools for Enhanced Algal Fitness in the Prominent Order Prymnesiales (Haptophyceae).</title>
        <authorList>
            <person name="Hovde B.T."/>
            <person name="Deodato C.R."/>
            <person name="Hunsperger H.M."/>
            <person name="Ryken S.A."/>
            <person name="Yost W."/>
            <person name="Jha R.K."/>
            <person name="Patterson J."/>
            <person name="Monnat R.J. Jr."/>
            <person name="Barlow S.B."/>
            <person name="Starkenburg S.R."/>
            <person name="Cattolico R.A."/>
        </authorList>
    </citation>
    <scope>NUCLEOTIDE SEQUENCE</scope>
    <source>
        <strain evidence="4">CCMP291</strain>
    </source>
</reference>
<proteinExistence type="predicted"/>
<name>A0A0M0JSN6_9EUKA</name>
<feature type="compositionally biased region" description="Polar residues" evidence="2">
    <location>
        <begin position="1"/>
        <end position="10"/>
    </location>
</feature>
<feature type="coiled-coil region" evidence="1">
    <location>
        <begin position="116"/>
        <end position="143"/>
    </location>
</feature>
<evidence type="ECO:0000256" key="2">
    <source>
        <dbReference type="SAM" id="MobiDB-lite"/>
    </source>
</evidence>
<evidence type="ECO:0000256" key="1">
    <source>
        <dbReference type="SAM" id="Coils"/>
    </source>
</evidence>
<dbReference type="Proteomes" id="UP000037460">
    <property type="component" value="Unassembled WGS sequence"/>
</dbReference>
<evidence type="ECO:0000313" key="4">
    <source>
        <dbReference type="Proteomes" id="UP000037460"/>
    </source>
</evidence>
<accession>A0A0M0JSN6</accession>
<evidence type="ECO:0000313" key="3">
    <source>
        <dbReference type="EMBL" id="KOO29661.1"/>
    </source>
</evidence>
<keyword evidence="4" id="KW-1185">Reference proteome</keyword>
<dbReference type="AlphaFoldDB" id="A0A0M0JSN6"/>
<feature type="non-terminal residue" evidence="3">
    <location>
        <position position="165"/>
    </location>
</feature>
<organism evidence="3 4">
    <name type="scientific">Chrysochromulina tobinii</name>
    <dbReference type="NCBI Taxonomy" id="1460289"/>
    <lineage>
        <taxon>Eukaryota</taxon>
        <taxon>Haptista</taxon>
        <taxon>Haptophyta</taxon>
        <taxon>Prymnesiophyceae</taxon>
        <taxon>Prymnesiales</taxon>
        <taxon>Chrysochromulinaceae</taxon>
        <taxon>Chrysochromulina</taxon>
    </lineage>
</organism>
<comment type="caution">
    <text evidence="3">The sequence shown here is derived from an EMBL/GenBank/DDBJ whole genome shotgun (WGS) entry which is preliminary data.</text>
</comment>
<keyword evidence="1" id="KW-0175">Coiled coil</keyword>
<gene>
    <name evidence="3" type="ORF">Ctob_014065</name>
</gene>
<sequence length="165" mass="17145">MIPEATSWNEGTIRPPASEVPTASPRGFAVRKRPWDEATTAATLFGDADSFGGAHGSGGAGRMARSGSCMAAAAGISMAFIETEASAADLEEGRQNVYVHVHVHAAETPASLRAQIAAVRESTREIEAEAQRIEEEEAAAIEAGQHAQRQAAAAYAASERAARAA</sequence>
<feature type="region of interest" description="Disordered" evidence="2">
    <location>
        <begin position="1"/>
        <end position="33"/>
    </location>
</feature>
<protein>
    <submittedName>
        <fullName evidence="3">Uncharacterized protein</fullName>
    </submittedName>
</protein>